<feature type="region of interest" description="Disordered" evidence="8">
    <location>
        <begin position="198"/>
        <end position="228"/>
    </location>
</feature>
<evidence type="ECO:0000256" key="8">
    <source>
        <dbReference type="SAM" id="MobiDB-lite"/>
    </source>
</evidence>
<dbReference type="InterPro" id="IPR003607">
    <property type="entry name" value="HD/PDEase_dom"/>
</dbReference>
<keyword evidence="7 9" id="KW-0472">Membrane</keyword>
<dbReference type="SUPFAM" id="SSF109604">
    <property type="entry name" value="HD-domain/PDEase-like"/>
    <property type="match status" value="1"/>
</dbReference>
<sequence>METILKKAETFVLNYLNENLKSTFIYHNYNHTQFVVSKVTEIIQAENISRDEQEVVLLAAWFHDLGYAVDKAKHEEHSITIAADFLMKENYSAEKLSVVLDCINATKLHETPGTLLEKVLCDADFAHMASADYTKLSEQLRLEFEYNDCGVYTDKEWLEQNIAIFNSHRFYTKYANVNWTFAKNDNLVELHKVLKKNNKKAENRQDNKRGDKKEVDKKEKKEQDSSKESKLDKSAEILFKVMSSNHLKLSYIADRKANILLSVNAIILSISLSKLIPKFEDSENVYLLYPTMIFVSFSVISIILSVIVTRPSVTSGKFTKEDVVKKKVNLMFFGNFHKMELDDFEDSLKDIADDKDYLFSAMTKDLYLLGKVLDRKYRMLRLNYNVFIIGIIISVIAFFISYKFLSNAI</sequence>
<keyword evidence="5 9" id="KW-1133">Transmembrane helix</keyword>
<evidence type="ECO:0000256" key="3">
    <source>
        <dbReference type="ARBA" id="ARBA00022692"/>
    </source>
</evidence>
<evidence type="ECO:0000313" key="12">
    <source>
        <dbReference type="Proteomes" id="UP001568894"/>
    </source>
</evidence>
<name>A0ABV4KER3_9FLAO</name>
<organism evidence="11 12">
    <name type="scientific">Flavobacterium frigidarium</name>
    <dbReference type="NCBI Taxonomy" id="99286"/>
    <lineage>
        <taxon>Bacteria</taxon>
        <taxon>Pseudomonadati</taxon>
        <taxon>Bacteroidota</taxon>
        <taxon>Flavobacteriia</taxon>
        <taxon>Flavobacteriales</taxon>
        <taxon>Flavobacteriaceae</taxon>
        <taxon>Flavobacterium</taxon>
    </lineage>
</organism>
<dbReference type="Gene3D" id="1.10.3210.10">
    <property type="entry name" value="Hypothetical protein af1432"/>
    <property type="match status" value="1"/>
</dbReference>
<evidence type="ECO:0000313" key="11">
    <source>
        <dbReference type="EMBL" id="MEZ7515417.1"/>
    </source>
</evidence>
<protein>
    <submittedName>
        <fullName evidence="11">DUF5706 domain-containing protein</fullName>
    </submittedName>
</protein>
<dbReference type="CDD" id="cd00077">
    <property type="entry name" value="HDc"/>
    <property type="match status" value="1"/>
</dbReference>
<accession>A0ABV4KER3</accession>
<dbReference type="InterPro" id="IPR043760">
    <property type="entry name" value="PycTM_dom"/>
</dbReference>
<evidence type="ECO:0000256" key="7">
    <source>
        <dbReference type="ARBA" id="ARBA00023136"/>
    </source>
</evidence>
<gene>
    <name evidence="11" type="ORF">QO192_09010</name>
</gene>
<dbReference type="RefSeq" id="WP_371569835.1">
    <property type="nucleotide sequence ID" value="NZ_JASMRN010000006.1"/>
</dbReference>
<keyword evidence="12" id="KW-1185">Reference proteome</keyword>
<proteinExistence type="predicted"/>
<evidence type="ECO:0000256" key="9">
    <source>
        <dbReference type="SAM" id="Phobius"/>
    </source>
</evidence>
<keyword evidence="3 9" id="KW-0812">Transmembrane</keyword>
<evidence type="ECO:0000256" key="6">
    <source>
        <dbReference type="ARBA" id="ARBA00023118"/>
    </source>
</evidence>
<comment type="caution">
    <text evidence="11">The sequence shown here is derived from an EMBL/GenBank/DDBJ whole genome shotgun (WGS) entry which is preliminary data.</text>
</comment>
<evidence type="ECO:0000256" key="5">
    <source>
        <dbReference type="ARBA" id="ARBA00022989"/>
    </source>
</evidence>
<evidence type="ECO:0000256" key="1">
    <source>
        <dbReference type="ARBA" id="ARBA00004236"/>
    </source>
</evidence>
<keyword evidence="2" id="KW-1003">Cell membrane</keyword>
<reference evidence="11 12" key="1">
    <citation type="submission" date="2023-05" db="EMBL/GenBank/DDBJ databases">
        <title>Adaptations of aquatic viruses from atmosphere-close ecosystems of the Central Arctic Ocean.</title>
        <authorList>
            <person name="Rahlff J."/>
            <person name="Holmfeldt K."/>
        </authorList>
    </citation>
    <scope>NUCLEOTIDE SEQUENCE [LARGE SCALE GENOMIC DNA]</scope>
    <source>
        <strain evidence="11 12">Arc14</strain>
    </source>
</reference>
<feature type="transmembrane region" description="Helical" evidence="9">
    <location>
        <begin position="384"/>
        <end position="405"/>
    </location>
</feature>
<feature type="domain" description="Pycsar effector protein" evidence="10">
    <location>
        <begin position="239"/>
        <end position="400"/>
    </location>
</feature>
<feature type="compositionally biased region" description="Basic and acidic residues" evidence="8">
    <location>
        <begin position="199"/>
        <end position="228"/>
    </location>
</feature>
<comment type="subcellular location">
    <subcellularLocation>
        <location evidence="1">Cell membrane</location>
    </subcellularLocation>
</comment>
<feature type="transmembrane region" description="Helical" evidence="9">
    <location>
        <begin position="288"/>
        <end position="308"/>
    </location>
</feature>
<keyword evidence="4" id="KW-0547">Nucleotide-binding</keyword>
<keyword evidence="6" id="KW-0051">Antiviral defense</keyword>
<dbReference type="Proteomes" id="UP001568894">
    <property type="component" value="Unassembled WGS sequence"/>
</dbReference>
<feature type="transmembrane region" description="Helical" evidence="9">
    <location>
        <begin position="257"/>
        <end position="276"/>
    </location>
</feature>
<evidence type="ECO:0000256" key="2">
    <source>
        <dbReference type="ARBA" id="ARBA00022475"/>
    </source>
</evidence>
<dbReference type="Pfam" id="PF18967">
    <property type="entry name" value="PycTM"/>
    <property type="match status" value="1"/>
</dbReference>
<dbReference type="EMBL" id="JASMRN010000006">
    <property type="protein sequence ID" value="MEZ7515417.1"/>
    <property type="molecule type" value="Genomic_DNA"/>
</dbReference>
<evidence type="ECO:0000259" key="10">
    <source>
        <dbReference type="Pfam" id="PF18967"/>
    </source>
</evidence>
<evidence type="ECO:0000256" key="4">
    <source>
        <dbReference type="ARBA" id="ARBA00022741"/>
    </source>
</evidence>